<feature type="domain" description="Subtilisin-like protease fibronectin type-III" evidence="13">
    <location>
        <begin position="675"/>
        <end position="770"/>
    </location>
</feature>
<comment type="caution">
    <text evidence="14">The sequence shown here is derived from an EMBL/GenBank/DDBJ whole genome shotgun (WGS) entry which is preliminary data.</text>
</comment>
<name>A0AAD4X4I1_9MAGN</name>
<evidence type="ECO:0000259" key="12">
    <source>
        <dbReference type="Pfam" id="PF05922"/>
    </source>
</evidence>
<dbReference type="PANTHER" id="PTHR10795">
    <property type="entry name" value="PROPROTEIN CONVERTASE SUBTILISIN/KEXIN"/>
    <property type="match status" value="1"/>
</dbReference>
<dbReference type="Proteomes" id="UP001202328">
    <property type="component" value="Unassembled WGS sequence"/>
</dbReference>
<proteinExistence type="inferred from homology"/>
<evidence type="ECO:0000313" key="14">
    <source>
        <dbReference type="EMBL" id="KAI3842221.1"/>
    </source>
</evidence>
<feature type="chain" id="PRO_5042012728" description="Subtilisin-like protease SBT5.3" evidence="9">
    <location>
        <begin position="28"/>
        <end position="779"/>
    </location>
</feature>
<evidence type="ECO:0000256" key="9">
    <source>
        <dbReference type="SAM" id="SignalP"/>
    </source>
</evidence>
<keyword evidence="2 8" id="KW-0645">Protease</keyword>
<sequence length="779" mass="84893">MKISKHYSFSLLLYVLCLSHLHTPAIAQEKSYVVYLGRHHHGSELSSVDLEQVSVQHHEILGSFLGSHAKAKEAIYYSYTKNINGFAANLDQEEAQEISKHPNVISIFEDKGKELQTTKSWEFIGLEHNGEILLRSLWERARFGENVIIGSIDTGVWPESASFRDEGIGPIPSKWKGGCYDNINENGVPCNRKLIGAKYFKEGWETNTQNLSPRYIQAHHNTRDRGGHGTHILSTAAGRFVNGANMFGLANGTAKGGSPNARVAAYKVCWPEAGVRPECTDADIMAGIDAAIHDNVDVLSISLGQAPIDYLSDSIAIGSLHAVMNGITVVCSAGNNGTEGQGGVNNVAPWMITVGASTIDREFRADIQLGNNLILQGQSMSSFFLTERKFYPLVEGRSAGAYEDMASTCEVTGLIDEKVKGKIVVCLRGGSVDRVKASYINEIGGVGIILVRNEEDLDEIHFEAHELPSIRISYSDGLSLFSYMNSTNSPVGYIRNPRTEMNVMPAPVVASFSSTGPNSIAPEILKPDVVAPGVDIIAAFNHIDGPLSTRSNDEKVFNIMSGTSMACPHVTGVVGLLKSLHPEWSPAAIKSAIMTTARTRSNARRPIQTVSGVSGTPFNYGAGHIRPTRAVDPGLVYDLTTHDYLDFLCSTGANEIQVSSFANDGYMCKKIHLLNFNYPAITIPKLSRPVTVTRTVKNVGSPGTYTVKAIAPLGVTMNVKPKRLRFENIGEEKTFKVTLKVKEGYVLEKHVFGKLIWSDGVHYVRSPIIVMEGKQKAID</sequence>
<dbReference type="PROSITE" id="PS51892">
    <property type="entry name" value="SUBTILASE"/>
    <property type="match status" value="1"/>
</dbReference>
<dbReference type="Gene3D" id="2.60.40.2310">
    <property type="match status" value="1"/>
</dbReference>
<keyword evidence="4 8" id="KW-0378">Hydrolase</keyword>
<dbReference type="EMBL" id="JAJJMB010017069">
    <property type="protein sequence ID" value="KAI3842221.1"/>
    <property type="molecule type" value="Genomic_DNA"/>
</dbReference>
<dbReference type="CDD" id="cd04852">
    <property type="entry name" value="Peptidases_S8_3"/>
    <property type="match status" value="1"/>
</dbReference>
<dbReference type="PROSITE" id="PS00138">
    <property type="entry name" value="SUBTILASE_SER"/>
    <property type="match status" value="1"/>
</dbReference>
<dbReference type="InterPro" id="IPR041469">
    <property type="entry name" value="Subtilisin-like_FN3"/>
</dbReference>
<dbReference type="InterPro" id="IPR045051">
    <property type="entry name" value="SBT"/>
</dbReference>
<dbReference type="InterPro" id="IPR023828">
    <property type="entry name" value="Peptidase_S8_Ser-AS"/>
</dbReference>
<dbReference type="InterPro" id="IPR034197">
    <property type="entry name" value="Peptidases_S8_3"/>
</dbReference>
<dbReference type="Pfam" id="PF02225">
    <property type="entry name" value="PA"/>
    <property type="match status" value="1"/>
</dbReference>
<dbReference type="InterPro" id="IPR003137">
    <property type="entry name" value="PA_domain"/>
</dbReference>
<evidence type="ECO:0000256" key="8">
    <source>
        <dbReference type="PROSITE-ProRule" id="PRU01240"/>
    </source>
</evidence>
<dbReference type="AlphaFoldDB" id="A0AAD4X4I1"/>
<dbReference type="InterPro" id="IPR036852">
    <property type="entry name" value="Peptidase_S8/S53_dom_sf"/>
</dbReference>
<dbReference type="InterPro" id="IPR010259">
    <property type="entry name" value="S8pro/Inhibitor_I9"/>
</dbReference>
<dbReference type="CDD" id="cd02120">
    <property type="entry name" value="PA_subtilisin_like"/>
    <property type="match status" value="1"/>
</dbReference>
<dbReference type="PRINTS" id="PR00723">
    <property type="entry name" value="SUBTILISIN"/>
</dbReference>
<gene>
    <name evidence="14" type="ORF">MKW98_026011</name>
</gene>
<evidence type="ECO:0000259" key="13">
    <source>
        <dbReference type="Pfam" id="PF17766"/>
    </source>
</evidence>
<feature type="signal peptide" evidence="9">
    <location>
        <begin position="1"/>
        <end position="27"/>
    </location>
</feature>
<feature type="domain" description="Inhibitor I9" evidence="12">
    <location>
        <begin position="31"/>
        <end position="112"/>
    </location>
</feature>
<evidence type="ECO:0000259" key="11">
    <source>
        <dbReference type="Pfam" id="PF02225"/>
    </source>
</evidence>
<protein>
    <recommendedName>
        <fullName evidence="16">Subtilisin-like protease SBT5.3</fullName>
    </recommendedName>
</protein>
<dbReference type="GO" id="GO:0006508">
    <property type="term" value="P:proteolysis"/>
    <property type="evidence" value="ECO:0007669"/>
    <property type="project" value="UniProtKB-KW"/>
</dbReference>
<dbReference type="InterPro" id="IPR037045">
    <property type="entry name" value="S8pro/Inhibitor_I9_sf"/>
</dbReference>
<evidence type="ECO:0000256" key="5">
    <source>
        <dbReference type="ARBA" id="ARBA00022825"/>
    </source>
</evidence>
<dbReference type="GO" id="GO:0004252">
    <property type="term" value="F:serine-type endopeptidase activity"/>
    <property type="evidence" value="ECO:0007669"/>
    <property type="project" value="UniProtKB-UniRule"/>
</dbReference>
<evidence type="ECO:0000256" key="3">
    <source>
        <dbReference type="ARBA" id="ARBA00022729"/>
    </source>
</evidence>
<evidence type="ECO:0000256" key="7">
    <source>
        <dbReference type="PIRSR" id="PIRSR615500-1"/>
    </source>
</evidence>
<dbReference type="Pfam" id="PF17766">
    <property type="entry name" value="fn3_6"/>
    <property type="match status" value="1"/>
</dbReference>
<dbReference type="Gene3D" id="3.50.30.30">
    <property type="match status" value="1"/>
</dbReference>
<dbReference type="Gene3D" id="3.40.50.200">
    <property type="entry name" value="Peptidase S8/S53 domain"/>
    <property type="match status" value="1"/>
</dbReference>
<dbReference type="InterPro" id="IPR000209">
    <property type="entry name" value="Peptidase_S8/S53_dom"/>
</dbReference>
<dbReference type="FunFam" id="3.30.70.80:FF:000002">
    <property type="entry name" value="Subtilisin-like protease SBT5.3"/>
    <property type="match status" value="1"/>
</dbReference>
<evidence type="ECO:0000256" key="4">
    <source>
        <dbReference type="ARBA" id="ARBA00022801"/>
    </source>
</evidence>
<dbReference type="FunFam" id="2.60.40.2310:FF:000001">
    <property type="entry name" value="Subtilisin-like protease SBT1.5"/>
    <property type="match status" value="1"/>
</dbReference>
<accession>A0AAD4X4I1</accession>
<reference evidence="14" key="1">
    <citation type="submission" date="2022-04" db="EMBL/GenBank/DDBJ databases">
        <title>A functionally conserved STORR gene fusion in Papaver species that diverged 16.8 million years ago.</title>
        <authorList>
            <person name="Catania T."/>
        </authorList>
    </citation>
    <scope>NUCLEOTIDE SEQUENCE</scope>
    <source>
        <strain evidence="14">S-188037</strain>
    </source>
</reference>
<keyword evidence="6" id="KW-0325">Glycoprotein</keyword>
<feature type="domain" description="Peptidase S8/S53" evidence="10">
    <location>
        <begin position="144"/>
        <end position="623"/>
    </location>
</feature>
<comment type="similarity">
    <text evidence="1 8">Belongs to the peptidase S8 family.</text>
</comment>
<keyword evidence="3 9" id="KW-0732">Signal</keyword>
<evidence type="ECO:0008006" key="16">
    <source>
        <dbReference type="Google" id="ProtNLM"/>
    </source>
</evidence>
<keyword evidence="15" id="KW-1185">Reference proteome</keyword>
<evidence type="ECO:0000256" key="2">
    <source>
        <dbReference type="ARBA" id="ARBA00022670"/>
    </source>
</evidence>
<dbReference type="InterPro" id="IPR015500">
    <property type="entry name" value="Peptidase_S8_subtilisin-rel"/>
</dbReference>
<evidence type="ECO:0000313" key="15">
    <source>
        <dbReference type="Proteomes" id="UP001202328"/>
    </source>
</evidence>
<feature type="active site" description="Charge relay system" evidence="7 8">
    <location>
        <position position="564"/>
    </location>
</feature>
<evidence type="ECO:0000259" key="10">
    <source>
        <dbReference type="Pfam" id="PF00082"/>
    </source>
</evidence>
<feature type="active site" description="Charge relay system" evidence="7 8">
    <location>
        <position position="153"/>
    </location>
</feature>
<dbReference type="SUPFAM" id="SSF52743">
    <property type="entry name" value="Subtilisin-like"/>
    <property type="match status" value="1"/>
</dbReference>
<evidence type="ECO:0000256" key="1">
    <source>
        <dbReference type="ARBA" id="ARBA00011073"/>
    </source>
</evidence>
<dbReference type="Pfam" id="PF00082">
    <property type="entry name" value="Peptidase_S8"/>
    <property type="match status" value="1"/>
</dbReference>
<keyword evidence="5 8" id="KW-0720">Serine protease</keyword>
<dbReference type="SUPFAM" id="SSF52025">
    <property type="entry name" value="PA domain"/>
    <property type="match status" value="1"/>
</dbReference>
<dbReference type="FunFam" id="3.40.50.200:FF:000006">
    <property type="entry name" value="Subtilisin-like protease SBT1.5"/>
    <property type="match status" value="1"/>
</dbReference>
<feature type="domain" description="PA" evidence="11">
    <location>
        <begin position="391"/>
        <end position="480"/>
    </location>
</feature>
<dbReference type="InterPro" id="IPR046450">
    <property type="entry name" value="PA_dom_sf"/>
</dbReference>
<dbReference type="FunFam" id="3.50.30.30:FF:000005">
    <property type="entry name" value="subtilisin-like protease SBT1.5"/>
    <property type="match status" value="1"/>
</dbReference>
<organism evidence="14 15">
    <name type="scientific">Papaver atlanticum</name>
    <dbReference type="NCBI Taxonomy" id="357466"/>
    <lineage>
        <taxon>Eukaryota</taxon>
        <taxon>Viridiplantae</taxon>
        <taxon>Streptophyta</taxon>
        <taxon>Embryophyta</taxon>
        <taxon>Tracheophyta</taxon>
        <taxon>Spermatophyta</taxon>
        <taxon>Magnoliopsida</taxon>
        <taxon>Ranunculales</taxon>
        <taxon>Papaveraceae</taxon>
        <taxon>Papaveroideae</taxon>
        <taxon>Papaver</taxon>
    </lineage>
</organism>
<dbReference type="Pfam" id="PF05922">
    <property type="entry name" value="Inhibitor_I9"/>
    <property type="match status" value="1"/>
</dbReference>
<evidence type="ECO:0000256" key="6">
    <source>
        <dbReference type="ARBA" id="ARBA00023180"/>
    </source>
</evidence>
<feature type="active site" description="Charge relay system" evidence="7 8">
    <location>
        <position position="228"/>
    </location>
</feature>
<dbReference type="Gene3D" id="3.30.70.80">
    <property type="entry name" value="Peptidase S8 propeptide/proteinase inhibitor I9"/>
    <property type="match status" value="1"/>
</dbReference>